<proteinExistence type="predicted"/>
<name>A0A542ZEH8_9MICO</name>
<dbReference type="PANTHER" id="PTHR10806:SF6">
    <property type="entry name" value="SIGNAL PEPTIDASE COMPLEX CATALYTIC SUBUNIT SEC11"/>
    <property type="match status" value="1"/>
</dbReference>
<keyword evidence="2" id="KW-0812">Transmembrane</keyword>
<evidence type="ECO:0000313" key="8">
    <source>
        <dbReference type="Proteomes" id="UP000319514"/>
    </source>
</evidence>
<dbReference type="EMBL" id="VFOQ01000001">
    <property type="protein sequence ID" value="TQL58752.1"/>
    <property type="molecule type" value="Genomic_DNA"/>
</dbReference>
<dbReference type="InterPro" id="IPR001733">
    <property type="entry name" value="Peptidase_S26B"/>
</dbReference>
<evidence type="ECO:0000256" key="6">
    <source>
        <dbReference type="SAM" id="MobiDB-lite"/>
    </source>
</evidence>
<evidence type="ECO:0000256" key="4">
    <source>
        <dbReference type="ARBA" id="ARBA00023136"/>
    </source>
</evidence>
<evidence type="ECO:0000256" key="5">
    <source>
        <dbReference type="NCBIfam" id="TIGR02228"/>
    </source>
</evidence>
<dbReference type="Proteomes" id="UP000319514">
    <property type="component" value="Unassembled WGS sequence"/>
</dbReference>
<keyword evidence="8" id="KW-1185">Reference proteome</keyword>
<dbReference type="GO" id="GO:0009003">
    <property type="term" value="F:signal peptidase activity"/>
    <property type="evidence" value="ECO:0007669"/>
    <property type="project" value="UniProtKB-EC"/>
</dbReference>
<gene>
    <name evidence="7" type="ORF">FB474_0089</name>
</gene>
<dbReference type="RefSeq" id="WP_185745966.1">
    <property type="nucleotide sequence ID" value="NZ_BAAAKX010000006.1"/>
</dbReference>
<keyword evidence="4" id="KW-0472">Membrane</keyword>
<comment type="subcellular location">
    <subcellularLocation>
        <location evidence="1">Membrane</location>
    </subcellularLocation>
</comment>
<dbReference type="NCBIfam" id="TIGR02228">
    <property type="entry name" value="sigpep_I_arch"/>
    <property type="match status" value="1"/>
</dbReference>
<protein>
    <recommendedName>
        <fullName evidence="5">Signal peptidase I</fullName>
        <ecNumber evidence="5">3.4.21.89</ecNumber>
    </recommendedName>
</protein>
<keyword evidence="3" id="KW-1133">Transmembrane helix</keyword>
<dbReference type="AlphaFoldDB" id="A0A542ZEH8"/>
<sequence>MTRIRRALKAARTLVVWAAFGLALLSVLATASVLVWAKAGHHGAQVAIVESNSMRPVFAEGDLLAITPVDASRVHVGDVITVHESNDTLVTHRLVKVERHDGQALLTTRGDANRDADASPVTSDRLFGRMTGRVAGAAHPYAWLTSWQGRVLTVGPAVAVFLLIEISALWGRTDTERGPRGTAKSARIRRRPTAATAP</sequence>
<dbReference type="GO" id="GO:0006465">
    <property type="term" value="P:signal peptide processing"/>
    <property type="evidence" value="ECO:0007669"/>
    <property type="project" value="UniProtKB-UniRule"/>
</dbReference>
<organism evidence="7 8">
    <name type="scientific">Oryzihumus leptocrescens</name>
    <dbReference type="NCBI Taxonomy" id="297536"/>
    <lineage>
        <taxon>Bacteria</taxon>
        <taxon>Bacillati</taxon>
        <taxon>Actinomycetota</taxon>
        <taxon>Actinomycetes</taxon>
        <taxon>Micrococcales</taxon>
        <taxon>Intrasporangiaceae</taxon>
        <taxon>Oryzihumus</taxon>
    </lineage>
</organism>
<feature type="region of interest" description="Disordered" evidence="6">
    <location>
        <begin position="174"/>
        <end position="198"/>
    </location>
</feature>
<dbReference type="CDD" id="cd06462">
    <property type="entry name" value="Peptidase_S24_S26"/>
    <property type="match status" value="1"/>
</dbReference>
<dbReference type="GO" id="GO:0016020">
    <property type="term" value="C:membrane"/>
    <property type="evidence" value="ECO:0007669"/>
    <property type="project" value="UniProtKB-SubCell"/>
</dbReference>
<comment type="caution">
    <text evidence="7">The sequence shown here is derived from an EMBL/GenBank/DDBJ whole genome shotgun (WGS) entry which is preliminary data.</text>
</comment>
<evidence type="ECO:0000313" key="7">
    <source>
        <dbReference type="EMBL" id="TQL58752.1"/>
    </source>
</evidence>
<dbReference type="SUPFAM" id="SSF51306">
    <property type="entry name" value="LexA/Signal peptidase"/>
    <property type="match status" value="1"/>
</dbReference>
<dbReference type="InterPro" id="IPR036286">
    <property type="entry name" value="LexA/Signal_pep-like_sf"/>
</dbReference>
<evidence type="ECO:0000256" key="1">
    <source>
        <dbReference type="ARBA" id="ARBA00004370"/>
    </source>
</evidence>
<evidence type="ECO:0000256" key="2">
    <source>
        <dbReference type="ARBA" id="ARBA00022692"/>
    </source>
</evidence>
<evidence type="ECO:0000256" key="3">
    <source>
        <dbReference type="ARBA" id="ARBA00022989"/>
    </source>
</evidence>
<dbReference type="GO" id="GO:0004252">
    <property type="term" value="F:serine-type endopeptidase activity"/>
    <property type="evidence" value="ECO:0007669"/>
    <property type="project" value="UniProtKB-UniRule"/>
</dbReference>
<reference evidence="7 8" key="1">
    <citation type="submission" date="2019-06" db="EMBL/GenBank/DDBJ databases">
        <title>Sequencing the genomes of 1000 actinobacteria strains.</title>
        <authorList>
            <person name="Klenk H.-P."/>
        </authorList>
    </citation>
    <scope>NUCLEOTIDE SEQUENCE [LARGE SCALE GENOMIC DNA]</scope>
    <source>
        <strain evidence="7 8">DSM 18082</strain>
    </source>
</reference>
<accession>A0A542ZEH8</accession>
<dbReference type="EC" id="3.4.21.89" evidence="5"/>
<dbReference type="PANTHER" id="PTHR10806">
    <property type="entry name" value="SIGNAL PEPTIDASE COMPLEX CATALYTIC SUBUNIT SEC11"/>
    <property type="match status" value="1"/>
</dbReference>